<dbReference type="GO" id="GO:0001786">
    <property type="term" value="F:phosphatidylserine binding"/>
    <property type="evidence" value="ECO:0007669"/>
    <property type="project" value="TreeGrafter"/>
</dbReference>
<dbReference type="Proteomes" id="UP001044222">
    <property type="component" value="Unassembled WGS sequence"/>
</dbReference>
<dbReference type="InterPro" id="IPR013106">
    <property type="entry name" value="Ig_V-set"/>
</dbReference>
<accession>A0A9D3MRF8</accession>
<comment type="subcellular location">
    <subcellularLocation>
        <location evidence="1">Membrane</location>
        <topology evidence="1">Single-pass type I membrane protein</topology>
    </subcellularLocation>
</comment>
<dbReference type="Gene3D" id="2.60.40.10">
    <property type="entry name" value="Immunoglobulins"/>
    <property type="match status" value="1"/>
</dbReference>
<dbReference type="PANTHER" id="PTHR46608:SF3">
    <property type="entry name" value="T-CELL IMMUNOGLOBULIN AND MUCIN DOMAIN-CONTAINING PROTEIN 4"/>
    <property type="match status" value="1"/>
</dbReference>
<proteinExistence type="inferred from homology"/>
<dbReference type="AlphaFoldDB" id="A0A9D3MRF8"/>
<feature type="region of interest" description="Disordered" evidence="10">
    <location>
        <begin position="266"/>
        <end position="291"/>
    </location>
</feature>
<feature type="compositionally biased region" description="Polar residues" evidence="10">
    <location>
        <begin position="226"/>
        <end position="237"/>
    </location>
</feature>
<evidence type="ECO:0000313" key="13">
    <source>
        <dbReference type="EMBL" id="KAG5853430.1"/>
    </source>
</evidence>
<dbReference type="PROSITE" id="PS50835">
    <property type="entry name" value="IG_LIKE"/>
    <property type="match status" value="1"/>
</dbReference>
<evidence type="ECO:0000256" key="1">
    <source>
        <dbReference type="ARBA" id="ARBA00004479"/>
    </source>
</evidence>
<dbReference type="InterPro" id="IPR003599">
    <property type="entry name" value="Ig_sub"/>
</dbReference>
<evidence type="ECO:0000256" key="11">
    <source>
        <dbReference type="SAM" id="Phobius"/>
    </source>
</evidence>
<dbReference type="PANTHER" id="PTHR46608">
    <property type="entry name" value="T-CELL IMMUNOGLOBULIN AND MUCIN DOMAIN-CONTAINING PROTEIN 4"/>
    <property type="match status" value="1"/>
</dbReference>
<keyword evidence="14" id="KW-1185">Reference proteome</keyword>
<feature type="domain" description="Ig-like" evidence="12">
    <location>
        <begin position="44"/>
        <end position="125"/>
    </location>
</feature>
<name>A0A9D3MRF8_ANGAN</name>
<evidence type="ECO:0000256" key="5">
    <source>
        <dbReference type="ARBA" id="ARBA00023136"/>
    </source>
</evidence>
<evidence type="ECO:0000256" key="10">
    <source>
        <dbReference type="SAM" id="MobiDB-lite"/>
    </source>
</evidence>
<keyword evidence="6" id="KW-1015">Disulfide bond</keyword>
<dbReference type="GO" id="GO:0016020">
    <property type="term" value="C:membrane"/>
    <property type="evidence" value="ECO:0007669"/>
    <property type="project" value="UniProtKB-SubCell"/>
</dbReference>
<evidence type="ECO:0000259" key="12">
    <source>
        <dbReference type="PROSITE" id="PS50835"/>
    </source>
</evidence>
<dbReference type="EMBL" id="JAFIRN010000003">
    <property type="protein sequence ID" value="KAG5853430.1"/>
    <property type="molecule type" value="Genomic_DNA"/>
</dbReference>
<feature type="region of interest" description="Disordered" evidence="10">
    <location>
        <begin position="144"/>
        <end position="240"/>
    </location>
</feature>
<reference evidence="13" key="1">
    <citation type="submission" date="2021-01" db="EMBL/GenBank/DDBJ databases">
        <title>A chromosome-scale assembly of European eel, Anguilla anguilla.</title>
        <authorList>
            <person name="Henkel C."/>
            <person name="Jong-Raadsen S.A."/>
            <person name="Dufour S."/>
            <person name="Weltzien F.-A."/>
            <person name="Palstra A.P."/>
            <person name="Pelster B."/>
            <person name="Spaink H.P."/>
            <person name="Van Den Thillart G.E."/>
            <person name="Jansen H."/>
            <person name="Zahm M."/>
            <person name="Klopp C."/>
            <person name="Cedric C."/>
            <person name="Louis A."/>
            <person name="Berthelot C."/>
            <person name="Parey E."/>
            <person name="Roest Crollius H."/>
            <person name="Montfort J."/>
            <person name="Robinson-Rechavi M."/>
            <person name="Bucao C."/>
            <person name="Bouchez O."/>
            <person name="Gislard M."/>
            <person name="Lluch J."/>
            <person name="Milhes M."/>
            <person name="Lampietro C."/>
            <person name="Lopez Roques C."/>
            <person name="Donnadieu C."/>
            <person name="Braasch I."/>
            <person name="Desvignes T."/>
            <person name="Postlethwait J."/>
            <person name="Bobe J."/>
            <person name="Guiguen Y."/>
            <person name="Dirks R."/>
        </authorList>
    </citation>
    <scope>NUCLEOTIDE SEQUENCE</scope>
    <source>
        <strain evidence="13">Tag_6206</strain>
        <tissue evidence="13">Liver</tissue>
    </source>
</reference>
<dbReference type="SMART" id="SM00409">
    <property type="entry name" value="IG"/>
    <property type="match status" value="1"/>
</dbReference>
<dbReference type="Pfam" id="PF07686">
    <property type="entry name" value="V-set"/>
    <property type="match status" value="1"/>
</dbReference>
<keyword evidence="5 11" id="KW-0472">Membrane</keyword>
<gene>
    <name evidence="13" type="ORF">ANANG_G00073330</name>
</gene>
<evidence type="ECO:0000313" key="14">
    <source>
        <dbReference type="Proteomes" id="UP001044222"/>
    </source>
</evidence>
<feature type="transmembrane region" description="Helical" evidence="11">
    <location>
        <begin position="329"/>
        <end position="349"/>
    </location>
</feature>
<dbReference type="FunFam" id="2.60.40.10:FF:000774">
    <property type="entry name" value="Hepatitis A virus cellular receptor 1"/>
    <property type="match status" value="1"/>
</dbReference>
<evidence type="ECO:0000256" key="7">
    <source>
        <dbReference type="ARBA" id="ARBA00023180"/>
    </source>
</evidence>
<feature type="compositionally biased region" description="Polar residues" evidence="10">
    <location>
        <begin position="199"/>
        <end position="211"/>
    </location>
</feature>
<keyword evidence="2 11" id="KW-0812">Transmembrane</keyword>
<evidence type="ECO:0000256" key="3">
    <source>
        <dbReference type="ARBA" id="ARBA00022729"/>
    </source>
</evidence>
<organism evidence="13 14">
    <name type="scientific">Anguilla anguilla</name>
    <name type="common">European freshwater eel</name>
    <name type="synonym">Muraena anguilla</name>
    <dbReference type="NCBI Taxonomy" id="7936"/>
    <lineage>
        <taxon>Eukaryota</taxon>
        <taxon>Metazoa</taxon>
        <taxon>Chordata</taxon>
        <taxon>Craniata</taxon>
        <taxon>Vertebrata</taxon>
        <taxon>Euteleostomi</taxon>
        <taxon>Actinopterygii</taxon>
        <taxon>Neopterygii</taxon>
        <taxon>Teleostei</taxon>
        <taxon>Anguilliformes</taxon>
        <taxon>Anguillidae</taxon>
        <taxon>Anguilla</taxon>
    </lineage>
</organism>
<sequence length="403" mass="43753">MCTCGCVFEHFTMSALYGHIFLTGLLFYLFPVGECTRVVYGYLGHSVTLPCRYDAGYYGGLHMCWGRGYIPNSGCNNEIISTDGNKVTGRKLDRYNLLGRMKAGDVSLTIRNTVGSDAGIYGCRVHIPGWFNDQKDTVHLILTTAPTTTQTPGTTERETTPSTTTAPTTTQTPGTTERETTPSTTTAPVTTTQIPATTNQERTSSPTQGPVITTEGPLSSPLPTGAKTTRTTQNTPVPSDWPTDAEAIGKLATDTSTQVLPHVGQSTPVTTEATPLSYRPTNPGTKQKGTDNIHAQGDWEHLTARPTLGQTSESSIPLDEKAQMLRPHLLWILVPALPLVAVLVTAIVFRMRQQHKTGYFHVGSTGEVRGCTTPDPTLELETRKPEMKDMVTLQEGENVERCP</sequence>
<comment type="caution">
    <text evidence="13">The sequence shown here is derived from an EMBL/GenBank/DDBJ whole genome shotgun (WGS) entry which is preliminary data.</text>
</comment>
<feature type="compositionally biased region" description="Polar residues" evidence="10">
    <location>
        <begin position="266"/>
        <end position="287"/>
    </location>
</feature>
<evidence type="ECO:0000256" key="8">
    <source>
        <dbReference type="ARBA" id="ARBA00023319"/>
    </source>
</evidence>
<evidence type="ECO:0000256" key="4">
    <source>
        <dbReference type="ARBA" id="ARBA00022989"/>
    </source>
</evidence>
<keyword evidence="3" id="KW-0732">Signal</keyword>
<keyword evidence="4 11" id="KW-1133">Transmembrane helix</keyword>
<feature type="compositionally biased region" description="Low complexity" evidence="10">
    <location>
        <begin position="144"/>
        <end position="198"/>
    </location>
</feature>
<dbReference type="InterPro" id="IPR036179">
    <property type="entry name" value="Ig-like_dom_sf"/>
</dbReference>
<evidence type="ECO:0000256" key="2">
    <source>
        <dbReference type="ARBA" id="ARBA00022692"/>
    </source>
</evidence>
<dbReference type="SUPFAM" id="SSF48726">
    <property type="entry name" value="Immunoglobulin"/>
    <property type="match status" value="1"/>
</dbReference>
<dbReference type="InterPro" id="IPR013783">
    <property type="entry name" value="Ig-like_fold"/>
</dbReference>
<keyword evidence="7" id="KW-0325">Glycoprotein</keyword>
<evidence type="ECO:0000256" key="9">
    <source>
        <dbReference type="ARBA" id="ARBA00038203"/>
    </source>
</evidence>
<protein>
    <recommendedName>
        <fullName evidence="12">Ig-like domain-containing protein</fullName>
    </recommendedName>
</protein>
<dbReference type="GO" id="GO:0060097">
    <property type="term" value="P:cytoskeletal rearrangement involved in phagocytosis, engulfment"/>
    <property type="evidence" value="ECO:0007669"/>
    <property type="project" value="TreeGrafter"/>
</dbReference>
<comment type="similarity">
    <text evidence="9">Belongs to the immunoglobulin superfamily. TIM family.</text>
</comment>
<evidence type="ECO:0000256" key="6">
    <source>
        <dbReference type="ARBA" id="ARBA00023157"/>
    </source>
</evidence>
<dbReference type="InterPro" id="IPR007110">
    <property type="entry name" value="Ig-like_dom"/>
</dbReference>
<keyword evidence="8" id="KW-0393">Immunoglobulin domain</keyword>
<dbReference type="GO" id="GO:0043277">
    <property type="term" value="P:apoptotic cell clearance"/>
    <property type="evidence" value="ECO:0007669"/>
    <property type="project" value="TreeGrafter"/>
</dbReference>